<dbReference type="RefSeq" id="WP_073538671.1">
    <property type="nucleotide sequence ID" value="NZ_CP018335.1"/>
</dbReference>
<protein>
    <submittedName>
        <fullName evidence="1">Uncharacterized protein</fullName>
    </submittedName>
</protein>
<dbReference type="OrthoDB" id="1932408at2"/>
<gene>
    <name evidence="1" type="ORF">BS101_09885</name>
</gene>
<evidence type="ECO:0000313" key="2">
    <source>
        <dbReference type="Proteomes" id="UP000184604"/>
    </source>
</evidence>
<name>A0A1L5F7S5_CLOKL</name>
<evidence type="ECO:0000313" key="1">
    <source>
        <dbReference type="EMBL" id="APM39033.1"/>
    </source>
</evidence>
<dbReference type="EMBL" id="CP018335">
    <property type="protein sequence ID" value="APM39033.1"/>
    <property type="molecule type" value="Genomic_DNA"/>
</dbReference>
<organism evidence="1 2">
    <name type="scientific">Clostridium kluyveri</name>
    <dbReference type="NCBI Taxonomy" id="1534"/>
    <lineage>
        <taxon>Bacteria</taxon>
        <taxon>Bacillati</taxon>
        <taxon>Bacillota</taxon>
        <taxon>Clostridia</taxon>
        <taxon>Eubacteriales</taxon>
        <taxon>Clostridiaceae</taxon>
        <taxon>Clostridium</taxon>
    </lineage>
</organism>
<reference evidence="1 2" key="1">
    <citation type="submission" date="2016-12" db="EMBL/GenBank/DDBJ databases">
        <title>Complete genome sequence of Clostridium kluyveri JZZ isolated from the pit mud of a Chinese flavor liquor-making factory.</title>
        <authorList>
            <person name="Wang Y."/>
        </authorList>
    </citation>
    <scope>NUCLEOTIDE SEQUENCE [LARGE SCALE GENOMIC DNA]</scope>
    <source>
        <strain evidence="1 2">JZZ</strain>
    </source>
</reference>
<dbReference type="AlphaFoldDB" id="A0A1L5F7S5"/>
<accession>A0A1L5F7S5</accession>
<sequence>MYKKNYKMKKTISMKMFIAEFGKNFSEHMKKRLMELDVRCVLTRKEYENVLDFKHVEHTMFDCTLDSTSEPCQKEYAYGQLIVVEDILYFSEKCIENDKVMQSPIVNEIYNSLDSKDMIVFNDTNAKKIDDTNIDYVIDTMLTVYPEVSQKYKDIIKHMSLYDDK</sequence>
<dbReference type="Proteomes" id="UP000184604">
    <property type="component" value="Chromosome"/>
</dbReference>
<proteinExistence type="predicted"/>